<keyword evidence="3" id="KW-1003">Cell membrane</keyword>
<evidence type="ECO:0000256" key="7">
    <source>
        <dbReference type="SAM" id="Phobius"/>
    </source>
</evidence>
<name>A0A1F7KEN6_9BACT</name>
<dbReference type="InterPro" id="IPR050882">
    <property type="entry name" value="Prepilin_peptidase/N-MTase"/>
</dbReference>
<evidence type="ECO:0000259" key="8">
    <source>
        <dbReference type="Pfam" id="PF01478"/>
    </source>
</evidence>
<evidence type="ECO:0000256" key="6">
    <source>
        <dbReference type="ARBA" id="ARBA00023136"/>
    </source>
</evidence>
<dbReference type="InterPro" id="IPR000045">
    <property type="entry name" value="Prepilin_IV_endopep_pep"/>
</dbReference>
<dbReference type="Pfam" id="PF06750">
    <property type="entry name" value="A24_N_bact"/>
    <property type="match status" value="1"/>
</dbReference>
<protein>
    <recommendedName>
        <fullName evidence="12">Peptidase A24A N-terminal domain-containing protein</fullName>
    </recommendedName>
</protein>
<dbReference type="EMBL" id="MGBG01000008">
    <property type="protein sequence ID" value="OGK66310.1"/>
    <property type="molecule type" value="Genomic_DNA"/>
</dbReference>
<feature type="transmembrane region" description="Helical" evidence="7">
    <location>
        <begin position="221"/>
        <end position="240"/>
    </location>
</feature>
<accession>A0A1F7KEN6</accession>
<evidence type="ECO:0000259" key="9">
    <source>
        <dbReference type="Pfam" id="PF06750"/>
    </source>
</evidence>
<reference evidence="10 11" key="1">
    <citation type="journal article" date="2016" name="Nat. Commun.">
        <title>Thousands of microbial genomes shed light on interconnected biogeochemical processes in an aquifer system.</title>
        <authorList>
            <person name="Anantharaman K."/>
            <person name="Brown C.T."/>
            <person name="Hug L.A."/>
            <person name="Sharon I."/>
            <person name="Castelle C.J."/>
            <person name="Probst A.J."/>
            <person name="Thomas B.C."/>
            <person name="Singh A."/>
            <person name="Wilkins M.J."/>
            <person name="Karaoz U."/>
            <person name="Brodie E.L."/>
            <person name="Williams K.H."/>
            <person name="Hubbard S.S."/>
            <person name="Banfield J.F."/>
        </authorList>
    </citation>
    <scope>NUCLEOTIDE SEQUENCE [LARGE SCALE GENOMIC DNA]</scope>
</reference>
<dbReference type="Gene3D" id="1.20.120.1220">
    <property type="match status" value="1"/>
</dbReference>
<proteinExistence type="inferred from homology"/>
<dbReference type="Proteomes" id="UP000178450">
    <property type="component" value="Unassembled WGS sequence"/>
</dbReference>
<comment type="caution">
    <text evidence="10">The sequence shown here is derived from an EMBL/GenBank/DDBJ whole genome shotgun (WGS) entry which is preliminary data.</text>
</comment>
<dbReference type="PANTHER" id="PTHR30487:SF0">
    <property type="entry name" value="PREPILIN LEADER PEPTIDASE_N-METHYLTRANSFERASE-RELATED"/>
    <property type="match status" value="1"/>
</dbReference>
<sequence length="241" mass="27654">MNLIFFLLWGYIMIIGAALGSFLNVVASRLPLGMSLWGRSRCDSCHQTIKWYDLIPVFSYLFLRSRCRNCKHPIPASHFFFEIITGALFLFWFYRINWQFTYEHWLLLVLILVALAIGLADYYYQVIPDQLLIVFLIATLLLRFNVLHIFLLGSLLIAFLFWMINHFSHGTAMGYGDVKYVFVIGLALPLQSLLLAIYLAFLTGGIVSAILILLRKKKMKSTVSFGPFLSLGFITALCFLI</sequence>
<evidence type="ECO:0000256" key="1">
    <source>
        <dbReference type="ARBA" id="ARBA00004651"/>
    </source>
</evidence>
<comment type="subcellular location">
    <subcellularLocation>
        <location evidence="1">Cell membrane</location>
        <topology evidence="1">Multi-pass membrane protein</topology>
    </subcellularLocation>
</comment>
<feature type="domain" description="Prepilin type IV endopeptidase peptidase" evidence="8">
    <location>
        <begin position="108"/>
        <end position="208"/>
    </location>
</feature>
<dbReference type="InterPro" id="IPR010627">
    <property type="entry name" value="Prepilin_pept_A24_N"/>
</dbReference>
<dbReference type="GO" id="GO:0005886">
    <property type="term" value="C:plasma membrane"/>
    <property type="evidence" value="ECO:0007669"/>
    <property type="project" value="UniProtKB-SubCell"/>
</dbReference>
<comment type="similarity">
    <text evidence="2">Belongs to the peptidase A24 family.</text>
</comment>
<feature type="transmembrane region" description="Helical" evidence="7">
    <location>
        <begin position="105"/>
        <end position="124"/>
    </location>
</feature>
<organism evidence="10 11">
    <name type="scientific">Candidatus Roizmanbacteria bacterium RIFOXYA1_FULL_41_12</name>
    <dbReference type="NCBI Taxonomy" id="1802082"/>
    <lineage>
        <taxon>Bacteria</taxon>
        <taxon>Candidatus Roizmaniibacteriota</taxon>
    </lineage>
</organism>
<dbReference type="PANTHER" id="PTHR30487">
    <property type="entry name" value="TYPE 4 PREPILIN-LIKE PROTEINS LEADER PEPTIDE-PROCESSING ENZYME"/>
    <property type="match status" value="1"/>
</dbReference>
<keyword evidence="4 7" id="KW-0812">Transmembrane</keyword>
<evidence type="ECO:0000256" key="2">
    <source>
        <dbReference type="ARBA" id="ARBA00005801"/>
    </source>
</evidence>
<dbReference type="AlphaFoldDB" id="A0A1F7KEN6"/>
<feature type="transmembrane region" description="Helical" evidence="7">
    <location>
        <begin position="131"/>
        <end position="164"/>
    </location>
</feature>
<evidence type="ECO:0008006" key="12">
    <source>
        <dbReference type="Google" id="ProtNLM"/>
    </source>
</evidence>
<evidence type="ECO:0000313" key="11">
    <source>
        <dbReference type="Proteomes" id="UP000178450"/>
    </source>
</evidence>
<dbReference type="Pfam" id="PF01478">
    <property type="entry name" value="Peptidase_A24"/>
    <property type="match status" value="1"/>
</dbReference>
<gene>
    <name evidence="10" type="ORF">A2209_02040</name>
</gene>
<keyword evidence="6 7" id="KW-0472">Membrane</keyword>
<evidence type="ECO:0000256" key="3">
    <source>
        <dbReference type="ARBA" id="ARBA00022475"/>
    </source>
</evidence>
<evidence type="ECO:0000256" key="5">
    <source>
        <dbReference type="ARBA" id="ARBA00022989"/>
    </source>
</evidence>
<keyword evidence="5 7" id="KW-1133">Transmembrane helix</keyword>
<evidence type="ECO:0000313" key="10">
    <source>
        <dbReference type="EMBL" id="OGK66310.1"/>
    </source>
</evidence>
<feature type="transmembrane region" description="Helical" evidence="7">
    <location>
        <begin position="6"/>
        <end position="27"/>
    </location>
</feature>
<feature type="domain" description="Prepilin peptidase A24 N-terminal" evidence="9">
    <location>
        <begin position="14"/>
        <end position="95"/>
    </location>
</feature>
<evidence type="ECO:0000256" key="4">
    <source>
        <dbReference type="ARBA" id="ARBA00022692"/>
    </source>
</evidence>
<feature type="transmembrane region" description="Helical" evidence="7">
    <location>
        <begin position="74"/>
        <end position="93"/>
    </location>
</feature>
<feature type="transmembrane region" description="Helical" evidence="7">
    <location>
        <begin position="184"/>
        <end position="214"/>
    </location>
</feature>
<dbReference type="GO" id="GO:0004190">
    <property type="term" value="F:aspartic-type endopeptidase activity"/>
    <property type="evidence" value="ECO:0007669"/>
    <property type="project" value="InterPro"/>
</dbReference>
<dbReference type="GO" id="GO:0006465">
    <property type="term" value="P:signal peptide processing"/>
    <property type="evidence" value="ECO:0007669"/>
    <property type="project" value="TreeGrafter"/>
</dbReference>